<dbReference type="EMBL" id="FXAF01000008">
    <property type="protein sequence ID" value="SMF60000.1"/>
    <property type="molecule type" value="Genomic_DNA"/>
</dbReference>
<name>A0A1X7FWM7_9HYPH</name>
<sequence>MIASQAFAVAAFAVATWSSAQLWYAQLVIYPLFAKVGADDYVAYHRFYTRRIPLPVILPGFASFLMPLLLAWLGPPAPNWLTAVNIACGLVGLVVTVALEIPRHTRLEKQGREDIVIAELVRFNWPRTLAMTASAGCCVVILINTCGSLS</sequence>
<feature type="transmembrane region" description="Helical" evidence="1">
    <location>
        <begin position="80"/>
        <end position="99"/>
    </location>
</feature>
<dbReference type="RefSeq" id="WP_085423882.1">
    <property type="nucleotide sequence ID" value="NZ_FXAF01000008.1"/>
</dbReference>
<keyword evidence="3" id="KW-1185">Reference proteome</keyword>
<dbReference type="STRING" id="464029.SAMN02982989_1002"/>
<keyword evidence="1" id="KW-1133">Transmembrane helix</keyword>
<gene>
    <name evidence="2" type="ORF">SAMN02982989_1002</name>
</gene>
<feature type="transmembrane region" description="Helical" evidence="1">
    <location>
        <begin position="54"/>
        <end position="74"/>
    </location>
</feature>
<reference evidence="3" key="1">
    <citation type="submission" date="2017-04" db="EMBL/GenBank/DDBJ databases">
        <authorList>
            <person name="Varghese N."/>
            <person name="Submissions S."/>
        </authorList>
    </citation>
    <scope>NUCLEOTIDE SEQUENCE [LARGE SCALE GENOMIC DNA]</scope>
    <source>
        <strain evidence="3">B4P</strain>
    </source>
</reference>
<organism evidence="2 3">
    <name type="scientific">Xaviernesmea oryzae</name>
    <dbReference type="NCBI Taxonomy" id="464029"/>
    <lineage>
        <taxon>Bacteria</taxon>
        <taxon>Pseudomonadati</taxon>
        <taxon>Pseudomonadota</taxon>
        <taxon>Alphaproteobacteria</taxon>
        <taxon>Hyphomicrobiales</taxon>
        <taxon>Rhizobiaceae</taxon>
        <taxon>Rhizobium/Agrobacterium group</taxon>
        <taxon>Xaviernesmea</taxon>
    </lineage>
</organism>
<dbReference type="AlphaFoldDB" id="A0A1X7FWM7"/>
<keyword evidence="1" id="KW-0472">Membrane</keyword>
<keyword evidence="1" id="KW-0812">Transmembrane</keyword>
<dbReference type="Proteomes" id="UP000192903">
    <property type="component" value="Unassembled WGS sequence"/>
</dbReference>
<evidence type="ECO:0000256" key="1">
    <source>
        <dbReference type="SAM" id="Phobius"/>
    </source>
</evidence>
<protein>
    <submittedName>
        <fullName evidence="2">Uncharacterized protein</fullName>
    </submittedName>
</protein>
<accession>A0A1X7FWM7</accession>
<evidence type="ECO:0000313" key="2">
    <source>
        <dbReference type="EMBL" id="SMF60000.1"/>
    </source>
</evidence>
<proteinExistence type="predicted"/>
<evidence type="ECO:0000313" key="3">
    <source>
        <dbReference type="Proteomes" id="UP000192903"/>
    </source>
</evidence>
<dbReference type="OrthoDB" id="27509at2"/>
<feature type="transmembrane region" description="Helical" evidence="1">
    <location>
        <begin position="6"/>
        <end position="33"/>
    </location>
</feature>